<dbReference type="EMBL" id="JAFNEN010000016">
    <property type="protein sequence ID" value="KAG8200337.1"/>
    <property type="molecule type" value="Genomic_DNA"/>
</dbReference>
<keyword evidence="1" id="KW-0732">Signal</keyword>
<evidence type="ECO:0000313" key="2">
    <source>
        <dbReference type="EMBL" id="KAG8200337.1"/>
    </source>
</evidence>
<reference evidence="2 3" key="1">
    <citation type="journal article" date="2022" name="Nat. Ecol. Evol.">
        <title>A masculinizing supergene underlies an exaggerated male reproductive morph in a spider.</title>
        <authorList>
            <person name="Hendrickx F."/>
            <person name="De Corte Z."/>
            <person name="Sonet G."/>
            <person name="Van Belleghem S.M."/>
            <person name="Kostlbacher S."/>
            <person name="Vangestel C."/>
        </authorList>
    </citation>
    <scope>NUCLEOTIDE SEQUENCE [LARGE SCALE GENOMIC DNA]</scope>
    <source>
        <strain evidence="2">W744_W776</strain>
    </source>
</reference>
<evidence type="ECO:0000313" key="3">
    <source>
        <dbReference type="Proteomes" id="UP000827092"/>
    </source>
</evidence>
<feature type="chain" id="PRO_5043327918" evidence="1">
    <location>
        <begin position="22"/>
        <end position="246"/>
    </location>
</feature>
<proteinExistence type="predicted"/>
<gene>
    <name evidence="2" type="ORF">JTE90_028519</name>
</gene>
<dbReference type="Proteomes" id="UP000827092">
    <property type="component" value="Unassembled WGS sequence"/>
</dbReference>
<keyword evidence="3" id="KW-1185">Reference proteome</keyword>
<protein>
    <submittedName>
        <fullName evidence="2">Uncharacterized protein</fullName>
    </submittedName>
</protein>
<dbReference type="AlphaFoldDB" id="A0AAV6VTR7"/>
<feature type="signal peptide" evidence="1">
    <location>
        <begin position="1"/>
        <end position="21"/>
    </location>
</feature>
<dbReference type="PANTHER" id="PTHR33964:SF1">
    <property type="entry name" value="RE45066P"/>
    <property type="match status" value="1"/>
</dbReference>
<evidence type="ECO:0000256" key="1">
    <source>
        <dbReference type="SAM" id="SignalP"/>
    </source>
</evidence>
<dbReference type="PANTHER" id="PTHR33964">
    <property type="entry name" value="RE45066P-RELATED"/>
    <property type="match status" value="1"/>
</dbReference>
<sequence length="246" mass="27939">MQRWIFIVFFGVAAGIATVHANENCDSVHIMKCISAKNQAASEGKLFFPDTREKLMEYCKHLMDGLNCARRMIDECIGEEERHLYYNLTHDMVSMNEALCSEGSTFSTRFLKHVDCYKSLSDRFRICSNQYIGNIVVVQQLSQEEQMKMTCCTVHEYDRCMRNAVDGRCEPDAQKLVQETVVTALKQSFGYCQQLPSVPTSNCQRTFSESKGFATGTLDGNGENNSQTRNLPFALLLLVLLFMLLT</sequence>
<comment type="caution">
    <text evidence="2">The sequence shown here is derived from an EMBL/GenBank/DDBJ whole genome shotgun (WGS) entry which is preliminary data.</text>
</comment>
<name>A0AAV6VTR7_9ARAC</name>
<accession>A0AAV6VTR7</accession>
<organism evidence="2 3">
    <name type="scientific">Oedothorax gibbosus</name>
    <dbReference type="NCBI Taxonomy" id="931172"/>
    <lineage>
        <taxon>Eukaryota</taxon>
        <taxon>Metazoa</taxon>
        <taxon>Ecdysozoa</taxon>
        <taxon>Arthropoda</taxon>
        <taxon>Chelicerata</taxon>
        <taxon>Arachnida</taxon>
        <taxon>Araneae</taxon>
        <taxon>Araneomorphae</taxon>
        <taxon>Entelegynae</taxon>
        <taxon>Araneoidea</taxon>
        <taxon>Linyphiidae</taxon>
        <taxon>Erigoninae</taxon>
        <taxon>Oedothorax</taxon>
    </lineage>
</organism>